<dbReference type="Proteomes" id="UP000702425">
    <property type="component" value="Unassembled WGS sequence"/>
</dbReference>
<name>A0ABX2CUR3_9CYAN</name>
<protein>
    <recommendedName>
        <fullName evidence="3">Secreted protein</fullName>
    </recommendedName>
</protein>
<evidence type="ECO:0000313" key="1">
    <source>
        <dbReference type="EMBL" id="NQE34134.1"/>
    </source>
</evidence>
<dbReference type="EMBL" id="SRRZ01000025">
    <property type="protein sequence ID" value="NQE34134.1"/>
    <property type="molecule type" value="Genomic_DNA"/>
</dbReference>
<evidence type="ECO:0000313" key="2">
    <source>
        <dbReference type="Proteomes" id="UP000702425"/>
    </source>
</evidence>
<gene>
    <name evidence="1" type="ORF">E5S67_01857</name>
</gene>
<proteinExistence type="predicted"/>
<sequence length="75" mass="8945">MTNHYLISLWAVCLLQWGQNFLSSSRAVVLRRFLVVVYRDTPFERLLTFVRHSVHSRVIMMRTPLAIILNKFRLI</sequence>
<keyword evidence="2" id="KW-1185">Reference proteome</keyword>
<evidence type="ECO:0008006" key="3">
    <source>
        <dbReference type="Google" id="ProtNLM"/>
    </source>
</evidence>
<organism evidence="1 2">
    <name type="scientific">Microcoleus asticus IPMA8</name>
    <dbReference type="NCBI Taxonomy" id="2563858"/>
    <lineage>
        <taxon>Bacteria</taxon>
        <taxon>Bacillati</taxon>
        <taxon>Cyanobacteriota</taxon>
        <taxon>Cyanophyceae</taxon>
        <taxon>Oscillatoriophycideae</taxon>
        <taxon>Oscillatoriales</taxon>
        <taxon>Microcoleaceae</taxon>
        <taxon>Microcoleus</taxon>
        <taxon>Microcoleus asticus</taxon>
    </lineage>
</organism>
<comment type="caution">
    <text evidence="1">The sequence shown here is derived from an EMBL/GenBank/DDBJ whole genome shotgun (WGS) entry which is preliminary data.</text>
</comment>
<accession>A0ABX2CUR3</accession>
<reference evidence="1 2" key="1">
    <citation type="journal article" date="2020" name="Sci. Rep.">
        <title>A novel cyanobacterial geosmin producer, revising GeoA distribution and dispersion patterns in Bacteria.</title>
        <authorList>
            <person name="Churro C."/>
            <person name="Semedo-Aguiar A.P."/>
            <person name="Silva A.D."/>
            <person name="Pereira-Leal J.B."/>
            <person name="Leite R.B."/>
        </authorList>
    </citation>
    <scope>NUCLEOTIDE SEQUENCE [LARGE SCALE GENOMIC DNA]</scope>
    <source>
        <strain evidence="1 2">IPMA8</strain>
    </source>
</reference>